<comment type="caution">
    <text evidence="4">The sequence shown here is derived from an EMBL/GenBank/DDBJ whole genome shotgun (WGS) entry which is preliminary data.</text>
</comment>
<dbReference type="GO" id="GO:0016485">
    <property type="term" value="P:protein processing"/>
    <property type="evidence" value="ECO:0007669"/>
    <property type="project" value="TreeGrafter"/>
</dbReference>
<feature type="region of interest" description="Disordered" evidence="1">
    <location>
        <begin position="1"/>
        <end position="152"/>
    </location>
</feature>
<dbReference type="Gene3D" id="3.40.390.10">
    <property type="entry name" value="Collagenase (Catalytic Domain)"/>
    <property type="match status" value="2"/>
</dbReference>
<keyword evidence="2" id="KW-1133">Transmembrane helix</keyword>
<feature type="compositionally biased region" description="Polar residues" evidence="1">
    <location>
        <begin position="181"/>
        <end position="191"/>
    </location>
</feature>
<accession>A0A9J6G1R8</accession>
<dbReference type="OrthoDB" id="6504585at2759"/>
<proteinExistence type="predicted"/>
<feature type="compositionally biased region" description="Polar residues" evidence="1">
    <location>
        <begin position="134"/>
        <end position="152"/>
    </location>
</feature>
<dbReference type="Gene3D" id="1.10.1380.10">
    <property type="entry name" value="Neutral endopeptidase , domain2"/>
    <property type="match status" value="1"/>
</dbReference>
<evidence type="ECO:0000256" key="1">
    <source>
        <dbReference type="SAM" id="MobiDB-lite"/>
    </source>
</evidence>
<keyword evidence="2" id="KW-0472">Membrane</keyword>
<dbReference type="AlphaFoldDB" id="A0A9J6G1R8"/>
<dbReference type="GO" id="GO:0005886">
    <property type="term" value="C:plasma membrane"/>
    <property type="evidence" value="ECO:0007669"/>
    <property type="project" value="TreeGrafter"/>
</dbReference>
<dbReference type="PANTHER" id="PTHR11733">
    <property type="entry name" value="ZINC METALLOPROTEASE FAMILY M13 NEPRILYSIN-RELATED"/>
    <property type="match status" value="1"/>
</dbReference>
<evidence type="ECO:0000256" key="2">
    <source>
        <dbReference type="SAM" id="Phobius"/>
    </source>
</evidence>
<dbReference type="Proteomes" id="UP000821853">
    <property type="component" value="Chromosome 3"/>
</dbReference>
<dbReference type="InterPro" id="IPR024079">
    <property type="entry name" value="MetalloPept_cat_dom_sf"/>
</dbReference>
<evidence type="ECO:0000259" key="3">
    <source>
        <dbReference type="Pfam" id="PF01431"/>
    </source>
</evidence>
<dbReference type="PROSITE" id="PS51885">
    <property type="entry name" value="NEPRILYSIN"/>
    <property type="match status" value="1"/>
</dbReference>
<feature type="region of interest" description="Disordered" evidence="1">
    <location>
        <begin position="181"/>
        <end position="205"/>
    </location>
</feature>
<organism evidence="4 5">
    <name type="scientific">Haemaphysalis longicornis</name>
    <name type="common">Bush tick</name>
    <dbReference type="NCBI Taxonomy" id="44386"/>
    <lineage>
        <taxon>Eukaryota</taxon>
        <taxon>Metazoa</taxon>
        <taxon>Ecdysozoa</taxon>
        <taxon>Arthropoda</taxon>
        <taxon>Chelicerata</taxon>
        <taxon>Arachnida</taxon>
        <taxon>Acari</taxon>
        <taxon>Parasitiformes</taxon>
        <taxon>Ixodida</taxon>
        <taxon>Ixodoidea</taxon>
        <taxon>Ixodidae</taxon>
        <taxon>Haemaphysalinae</taxon>
        <taxon>Haemaphysalis</taxon>
    </lineage>
</organism>
<name>A0A9J6G1R8_HAELO</name>
<protein>
    <recommendedName>
        <fullName evidence="3">Peptidase M13 C-terminal domain-containing protein</fullName>
    </recommendedName>
</protein>
<evidence type="ECO:0000313" key="5">
    <source>
        <dbReference type="Proteomes" id="UP000821853"/>
    </source>
</evidence>
<dbReference type="Pfam" id="PF01431">
    <property type="entry name" value="Peptidase_M13"/>
    <property type="match status" value="1"/>
</dbReference>
<keyword evidence="2" id="KW-0812">Transmembrane</keyword>
<feature type="compositionally biased region" description="Basic and acidic residues" evidence="1">
    <location>
        <begin position="1"/>
        <end position="15"/>
    </location>
</feature>
<dbReference type="InterPro" id="IPR018497">
    <property type="entry name" value="Peptidase_M13_C"/>
</dbReference>
<dbReference type="InterPro" id="IPR000718">
    <property type="entry name" value="Peptidase_M13"/>
</dbReference>
<dbReference type="PANTHER" id="PTHR11733:SF241">
    <property type="entry name" value="GH26575P-RELATED"/>
    <property type="match status" value="1"/>
</dbReference>
<reference evidence="4 5" key="1">
    <citation type="journal article" date="2020" name="Cell">
        <title>Large-Scale Comparative Analyses of Tick Genomes Elucidate Their Genetic Diversity and Vector Capacities.</title>
        <authorList>
            <consortium name="Tick Genome and Microbiome Consortium (TIGMIC)"/>
            <person name="Jia N."/>
            <person name="Wang J."/>
            <person name="Shi W."/>
            <person name="Du L."/>
            <person name="Sun Y."/>
            <person name="Zhan W."/>
            <person name="Jiang J.F."/>
            <person name="Wang Q."/>
            <person name="Zhang B."/>
            <person name="Ji P."/>
            <person name="Bell-Sakyi L."/>
            <person name="Cui X.M."/>
            <person name="Yuan T.T."/>
            <person name="Jiang B.G."/>
            <person name="Yang W.F."/>
            <person name="Lam T.T."/>
            <person name="Chang Q.C."/>
            <person name="Ding S.J."/>
            <person name="Wang X.J."/>
            <person name="Zhu J.G."/>
            <person name="Ruan X.D."/>
            <person name="Zhao L."/>
            <person name="Wei J.T."/>
            <person name="Ye R.Z."/>
            <person name="Que T.C."/>
            <person name="Du C.H."/>
            <person name="Zhou Y.H."/>
            <person name="Cheng J.X."/>
            <person name="Dai P.F."/>
            <person name="Guo W.B."/>
            <person name="Han X.H."/>
            <person name="Huang E.J."/>
            <person name="Li L.F."/>
            <person name="Wei W."/>
            <person name="Gao Y.C."/>
            <person name="Liu J.Z."/>
            <person name="Shao H.Z."/>
            <person name="Wang X."/>
            <person name="Wang C.C."/>
            <person name="Yang T.C."/>
            <person name="Huo Q.B."/>
            <person name="Li W."/>
            <person name="Chen H.Y."/>
            <person name="Chen S.E."/>
            <person name="Zhou L.G."/>
            <person name="Ni X.B."/>
            <person name="Tian J.H."/>
            <person name="Sheng Y."/>
            <person name="Liu T."/>
            <person name="Pan Y.S."/>
            <person name="Xia L.Y."/>
            <person name="Li J."/>
            <person name="Zhao F."/>
            <person name="Cao W.C."/>
        </authorList>
    </citation>
    <scope>NUCLEOTIDE SEQUENCE [LARGE SCALE GENOMIC DNA]</scope>
    <source>
        <strain evidence="4">HaeL-2018</strain>
    </source>
</reference>
<feature type="domain" description="Peptidase M13 C-terminal" evidence="3">
    <location>
        <begin position="658"/>
        <end position="740"/>
    </location>
</feature>
<keyword evidence="5" id="KW-1185">Reference proteome</keyword>
<sequence>MAKSSRTKDHGEKKTLAKPFGRKTLEGSRQVPHAPTSERALRRHQDRKASKDRSKDCQKTHPSKASARLIEPLAHDGTGSAKGLNAPDPDVTSVTSNRTNVSAKASLPASQSSPAVQSAPWSRIGVYPPEVLPTDQSDANSNLPSGSQNRHSSYVESIGTSFRDLKNMLAPVELAIIQTADPTSEQSNSDAPVTANAKKHSHKGALKDTSMLPMETLLRELCSDTLSRSKQRLQKPSITWLQLVLASVLGVCLAVVLLLQLLSPHRIHAAPLCRSQACLYHAELIERHVNRSVDPCHDFKAFACSKWTAVGDASSYGTALMRRHMNAWFNGFKGYLKEGTKLIPAGASALQVFEHCMSDIDEASGKMEIGELKVFMKGPTDTLARTSSCRSRASGRPVESRIQLAYRPLVRCFISRISRRYRGQTPLVSADRTWVWNNEIEKNIVPEEGMSAWQDLPNSITVSDVTLIGVINTLYAKYTKEQILEHIAWFFVQAFVALADRKYLVSKYGNKAIADAHRREYCATEVETAYRFLVVSLYTMPRFSIKFRDTIAFQLQSVKEALLEKIASGHPTWADNSSRERVASKVSNLRTSLWPPADLLNETDLLAMYRDFPKNVTSFVDHWFNIKYAERSLLANPRYAPAMKMPLNFVLPYFRYDYVSNSVLVSAAALTRPLYDANGTASMTYGGLGFSYASQLVRAFDDGGMVVDANGNITVDSWASASWKRGSQAKLDCLKPDFNTPFREIPAIEIAHSAFRRAIENDSKQSQRVTLDYTEEQEFFITACFTLCTTPNPSGSFFGGDCNKAARNYAPFAEAFGCRDGAPMKPKKPCSYFD</sequence>
<dbReference type="EMBL" id="JABSTR010000005">
    <property type="protein sequence ID" value="KAH9369370.1"/>
    <property type="molecule type" value="Genomic_DNA"/>
</dbReference>
<evidence type="ECO:0000313" key="4">
    <source>
        <dbReference type="EMBL" id="KAH9369370.1"/>
    </source>
</evidence>
<dbReference type="GO" id="GO:0004222">
    <property type="term" value="F:metalloendopeptidase activity"/>
    <property type="evidence" value="ECO:0007669"/>
    <property type="project" value="InterPro"/>
</dbReference>
<dbReference type="SUPFAM" id="SSF55486">
    <property type="entry name" value="Metalloproteases ('zincins'), catalytic domain"/>
    <property type="match status" value="1"/>
</dbReference>
<feature type="compositionally biased region" description="Basic and acidic residues" evidence="1">
    <location>
        <begin position="47"/>
        <end position="59"/>
    </location>
</feature>
<feature type="transmembrane region" description="Helical" evidence="2">
    <location>
        <begin position="238"/>
        <end position="262"/>
    </location>
</feature>
<feature type="compositionally biased region" description="Low complexity" evidence="1">
    <location>
        <begin position="102"/>
        <end position="122"/>
    </location>
</feature>
<feature type="compositionally biased region" description="Polar residues" evidence="1">
    <location>
        <begin position="92"/>
        <end position="101"/>
    </location>
</feature>
<dbReference type="InterPro" id="IPR042089">
    <property type="entry name" value="Peptidase_M13_dom_2"/>
</dbReference>
<gene>
    <name evidence="4" type="ORF">HPB48_022461</name>
</gene>
<dbReference type="VEuPathDB" id="VectorBase:HLOH_061212"/>